<accession>A0A9E6UKL6</accession>
<reference evidence="2" key="1">
    <citation type="submission" date="2021-08" db="EMBL/GenBank/DDBJ databases">
        <authorList>
            <person name="Zhang H."/>
            <person name="Xu M."/>
            <person name="Yu Z."/>
            <person name="Yang L."/>
            <person name="Cai Y."/>
        </authorList>
    </citation>
    <scope>NUCLEOTIDE SEQUENCE</scope>
    <source>
        <strain evidence="2">CHL1</strain>
    </source>
</reference>
<keyword evidence="3" id="KW-1185">Reference proteome</keyword>
<dbReference type="Pfam" id="PF00561">
    <property type="entry name" value="Abhydrolase_1"/>
    <property type="match status" value="1"/>
</dbReference>
<dbReference type="InterPro" id="IPR029058">
    <property type="entry name" value="AB_hydrolase_fold"/>
</dbReference>
<dbReference type="EMBL" id="CP081869">
    <property type="protein sequence ID" value="QZN99476.1"/>
    <property type="molecule type" value="Genomic_DNA"/>
</dbReference>
<name>A0A9E6UKL6_9HYPH</name>
<dbReference type="RefSeq" id="WP_261402555.1">
    <property type="nucleotide sequence ID" value="NZ_CP081869.1"/>
</dbReference>
<feature type="domain" description="AB hydrolase-1" evidence="1">
    <location>
        <begin position="53"/>
        <end position="159"/>
    </location>
</feature>
<dbReference type="SUPFAM" id="SSF53474">
    <property type="entry name" value="alpha/beta-Hydrolases"/>
    <property type="match status" value="1"/>
</dbReference>
<dbReference type="PANTHER" id="PTHR12277:SF81">
    <property type="entry name" value="PROTEIN ABHD13"/>
    <property type="match status" value="1"/>
</dbReference>
<sequence>MVLAQDRLTFHPRGEMGPPAAFGLDDFQRVTFRTDDGVDLVGWLHEAAKNDKAILYFYGNADALPPYAGFFRALAEAGYTVLGVNYRGYGGSAGSPSEAGLYKDADAALAFLTQRVPSERVTVMGRSLGSGVAVDLAARNSVRSLVLISPFTSVTDVAAEIYWFLPVRLLAGGRFDSLADIRKVSAPILMLHGDRDTLIAPEQARRLLAAANEPKRLEILEGADHIGIDFDRVFRSLVAFERGR</sequence>
<dbReference type="Proteomes" id="UP000825701">
    <property type="component" value="Chromosome"/>
</dbReference>
<evidence type="ECO:0000259" key="1">
    <source>
        <dbReference type="Pfam" id="PF00561"/>
    </source>
</evidence>
<dbReference type="InterPro" id="IPR000073">
    <property type="entry name" value="AB_hydrolase_1"/>
</dbReference>
<protein>
    <submittedName>
        <fullName evidence="2">Lysophospholipase</fullName>
    </submittedName>
</protein>
<proteinExistence type="predicted"/>
<dbReference type="KEGG" id="cmet:K6K41_22615"/>
<dbReference type="Gene3D" id="3.40.50.1820">
    <property type="entry name" value="alpha/beta hydrolase"/>
    <property type="match status" value="1"/>
</dbReference>
<evidence type="ECO:0000313" key="2">
    <source>
        <dbReference type="EMBL" id="QZN99476.1"/>
    </source>
</evidence>
<dbReference type="PANTHER" id="PTHR12277">
    <property type="entry name" value="ALPHA/BETA HYDROLASE DOMAIN-CONTAINING PROTEIN"/>
    <property type="match status" value="1"/>
</dbReference>
<organism evidence="2 3">
    <name type="scientific">Chenggangzhangella methanolivorans</name>
    <dbReference type="NCBI Taxonomy" id="1437009"/>
    <lineage>
        <taxon>Bacteria</taxon>
        <taxon>Pseudomonadati</taxon>
        <taxon>Pseudomonadota</taxon>
        <taxon>Alphaproteobacteria</taxon>
        <taxon>Hyphomicrobiales</taxon>
        <taxon>Methylopilaceae</taxon>
        <taxon>Chenggangzhangella</taxon>
    </lineage>
</organism>
<gene>
    <name evidence="2" type="ORF">K6K41_22615</name>
</gene>
<evidence type="ECO:0000313" key="3">
    <source>
        <dbReference type="Proteomes" id="UP000825701"/>
    </source>
</evidence>
<dbReference type="AlphaFoldDB" id="A0A9E6UKL6"/>